<dbReference type="InterPro" id="IPR000477">
    <property type="entry name" value="RT_dom"/>
</dbReference>
<dbReference type="Proteomes" id="UP000887159">
    <property type="component" value="Unassembled WGS sequence"/>
</dbReference>
<dbReference type="GO" id="GO:0071897">
    <property type="term" value="P:DNA biosynthetic process"/>
    <property type="evidence" value="ECO:0007669"/>
    <property type="project" value="UniProtKB-ARBA"/>
</dbReference>
<accession>A0A8X7B7I2</accession>
<keyword evidence="3" id="KW-1185">Reference proteome</keyword>
<reference evidence="2" key="1">
    <citation type="submission" date="2020-08" db="EMBL/GenBank/DDBJ databases">
        <title>Multicomponent nature underlies the extraordinary mechanical properties of spider dragline silk.</title>
        <authorList>
            <person name="Kono N."/>
            <person name="Nakamura H."/>
            <person name="Mori M."/>
            <person name="Yoshida Y."/>
            <person name="Ohtoshi R."/>
            <person name="Malay A.D."/>
            <person name="Moran D.A.P."/>
            <person name="Tomita M."/>
            <person name="Numata K."/>
            <person name="Arakawa K."/>
        </authorList>
    </citation>
    <scope>NUCLEOTIDE SEQUENCE</scope>
</reference>
<dbReference type="InterPro" id="IPR050951">
    <property type="entry name" value="Retrovirus_Pol_polyprotein"/>
</dbReference>
<gene>
    <name evidence="2" type="primary">pol</name>
    <name evidence="2" type="ORF">TNCV_2177311</name>
</gene>
<dbReference type="EMBL" id="BMAU01021361">
    <property type="protein sequence ID" value="GFY22470.1"/>
    <property type="molecule type" value="Genomic_DNA"/>
</dbReference>
<evidence type="ECO:0000259" key="1">
    <source>
        <dbReference type="PROSITE" id="PS50878"/>
    </source>
</evidence>
<name>A0A8X7B7I2_TRICX</name>
<dbReference type="AlphaFoldDB" id="A0A8X7B7I2"/>
<dbReference type="SUPFAM" id="SSF56672">
    <property type="entry name" value="DNA/RNA polymerases"/>
    <property type="match status" value="1"/>
</dbReference>
<sequence>MSSLDLRSGYFQLVVSTSDIVKTVFVTKNGAYAFQRMLFGLSGAALNFHKAIDINLKQVIGRFVSVYMDDVIISSPSFTHHVEHLRDVFRLLQEAGLTLNKEICKFGCGKLIYLGLIIIKDGITTDETKARAIVEMRPPKKSKDLSEFLGMFQW</sequence>
<dbReference type="Pfam" id="PF00078">
    <property type="entry name" value="RVT_1"/>
    <property type="match status" value="1"/>
</dbReference>
<comment type="caution">
    <text evidence="2">The sequence shown here is derived from an EMBL/GenBank/DDBJ whole genome shotgun (WGS) entry which is preliminary data.</text>
</comment>
<evidence type="ECO:0000313" key="3">
    <source>
        <dbReference type="Proteomes" id="UP000887159"/>
    </source>
</evidence>
<organism evidence="2 3">
    <name type="scientific">Trichonephila clavipes</name>
    <name type="common">Golden silk orbweaver</name>
    <name type="synonym">Nephila clavipes</name>
    <dbReference type="NCBI Taxonomy" id="2585209"/>
    <lineage>
        <taxon>Eukaryota</taxon>
        <taxon>Metazoa</taxon>
        <taxon>Ecdysozoa</taxon>
        <taxon>Arthropoda</taxon>
        <taxon>Chelicerata</taxon>
        <taxon>Arachnida</taxon>
        <taxon>Araneae</taxon>
        <taxon>Araneomorphae</taxon>
        <taxon>Entelegynae</taxon>
        <taxon>Araneoidea</taxon>
        <taxon>Nephilidae</taxon>
        <taxon>Trichonephila</taxon>
    </lineage>
</organism>
<dbReference type="CDD" id="cd01647">
    <property type="entry name" value="RT_LTR"/>
    <property type="match status" value="1"/>
</dbReference>
<dbReference type="PANTHER" id="PTHR37984">
    <property type="entry name" value="PROTEIN CBG26694"/>
    <property type="match status" value="1"/>
</dbReference>
<dbReference type="PROSITE" id="PS50878">
    <property type="entry name" value="RT_POL"/>
    <property type="match status" value="1"/>
</dbReference>
<dbReference type="Gene3D" id="3.30.70.270">
    <property type="match status" value="1"/>
</dbReference>
<dbReference type="Gene3D" id="3.10.10.10">
    <property type="entry name" value="HIV Type 1 Reverse Transcriptase, subunit A, domain 1"/>
    <property type="match status" value="1"/>
</dbReference>
<dbReference type="InterPro" id="IPR043128">
    <property type="entry name" value="Rev_trsase/Diguanyl_cyclase"/>
</dbReference>
<feature type="domain" description="Reverse transcriptase" evidence="1">
    <location>
        <begin position="1"/>
        <end position="118"/>
    </location>
</feature>
<protein>
    <submittedName>
        <fullName evidence="2">Retrovirus-related Pol polyprotein from transposon opus</fullName>
    </submittedName>
</protein>
<dbReference type="PANTHER" id="PTHR37984:SF5">
    <property type="entry name" value="PROTEIN NYNRIN-LIKE"/>
    <property type="match status" value="1"/>
</dbReference>
<dbReference type="InterPro" id="IPR043502">
    <property type="entry name" value="DNA/RNA_pol_sf"/>
</dbReference>
<evidence type="ECO:0000313" key="2">
    <source>
        <dbReference type="EMBL" id="GFY22470.1"/>
    </source>
</evidence>
<proteinExistence type="predicted"/>